<evidence type="ECO:0000313" key="1">
    <source>
        <dbReference type="EMBL" id="CUQ07643.1"/>
    </source>
</evidence>
<name>A0A174TCD6_ANAHA</name>
<proteinExistence type="predicted"/>
<dbReference type="RefSeq" id="WP_155512810.1">
    <property type="nucleotide sequence ID" value="NZ_CZAU01000039.1"/>
</dbReference>
<dbReference type="AlphaFoldDB" id="A0A174TCD6"/>
<dbReference type="EMBL" id="CZAU01000039">
    <property type="protein sequence ID" value="CUQ07643.1"/>
    <property type="molecule type" value="Genomic_DNA"/>
</dbReference>
<accession>A0A174TCD6</accession>
<organism evidence="1 2">
    <name type="scientific">Anaerostipes hadrus</name>
    <dbReference type="NCBI Taxonomy" id="649756"/>
    <lineage>
        <taxon>Bacteria</taxon>
        <taxon>Bacillati</taxon>
        <taxon>Bacillota</taxon>
        <taxon>Clostridia</taxon>
        <taxon>Lachnospirales</taxon>
        <taxon>Lachnospiraceae</taxon>
        <taxon>Anaerostipes</taxon>
    </lineage>
</organism>
<protein>
    <submittedName>
        <fullName evidence="1">Uncharacterized protein</fullName>
    </submittedName>
</protein>
<evidence type="ECO:0000313" key="2">
    <source>
        <dbReference type="Proteomes" id="UP000095564"/>
    </source>
</evidence>
<gene>
    <name evidence="1" type="ORF">ERS852520_02987</name>
</gene>
<reference evidence="1 2" key="1">
    <citation type="submission" date="2015-09" db="EMBL/GenBank/DDBJ databases">
        <authorList>
            <consortium name="Pathogen Informatics"/>
        </authorList>
    </citation>
    <scope>NUCLEOTIDE SEQUENCE [LARGE SCALE GENOMIC DNA]</scope>
    <source>
        <strain evidence="1 2">2789STDY5834908</strain>
    </source>
</reference>
<sequence length="52" mass="6042">MNVSCKNCRFAGINGEQKIVCPNEELCVRKPITQEERREDVPLYQRACYVPL</sequence>
<dbReference type="Proteomes" id="UP000095564">
    <property type="component" value="Unassembled WGS sequence"/>
</dbReference>